<keyword evidence="4 10" id="KW-0812">Transmembrane</keyword>
<evidence type="ECO:0000256" key="3">
    <source>
        <dbReference type="ARBA" id="ARBA00022606"/>
    </source>
</evidence>
<evidence type="ECO:0000256" key="10">
    <source>
        <dbReference type="RuleBase" id="RU351113"/>
    </source>
</evidence>
<keyword evidence="3 10" id="KW-0716">Sensory transduction</keyword>
<dbReference type="InterPro" id="IPR004117">
    <property type="entry name" value="7tm6_olfct_rcpt"/>
</dbReference>
<comment type="subcellular location">
    <subcellularLocation>
        <location evidence="1 10">Cell membrane</location>
        <topology evidence="1 10">Multi-pass membrane protein</topology>
    </subcellularLocation>
</comment>
<evidence type="ECO:0000256" key="5">
    <source>
        <dbReference type="ARBA" id="ARBA00022725"/>
    </source>
</evidence>
<reference evidence="12" key="1">
    <citation type="submission" date="2014-03" db="EMBL/GenBank/DDBJ databases">
        <authorList>
            <person name="Aksoy S."/>
            <person name="Warren W."/>
            <person name="Wilson R.K."/>
        </authorList>
    </citation>
    <scope>NUCLEOTIDE SEQUENCE [LARGE SCALE GENOMIC DNA]</scope>
    <source>
        <strain evidence="12">IAEA</strain>
    </source>
</reference>
<dbReference type="Pfam" id="PF02949">
    <property type="entry name" value="7tm_6"/>
    <property type="match status" value="1"/>
</dbReference>
<dbReference type="PANTHER" id="PTHR21137">
    <property type="entry name" value="ODORANT RECEPTOR"/>
    <property type="match status" value="1"/>
</dbReference>
<dbReference type="GO" id="GO:0005886">
    <property type="term" value="C:plasma membrane"/>
    <property type="evidence" value="ECO:0007669"/>
    <property type="project" value="UniProtKB-SubCell"/>
</dbReference>
<dbReference type="STRING" id="37001.A0A1A9WTC5"/>
<evidence type="ECO:0000256" key="7">
    <source>
        <dbReference type="ARBA" id="ARBA00023136"/>
    </source>
</evidence>
<dbReference type="VEuPathDB" id="VectorBase:GBRI031244"/>
<keyword evidence="12" id="KW-1185">Reference proteome</keyword>
<dbReference type="AlphaFoldDB" id="A0A1A9WTC5"/>
<evidence type="ECO:0000256" key="8">
    <source>
        <dbReference type="ARBA" id="ARBA00023170"/>
    </source>
</evidence>
<name>A0A1A9WTC5_9MUSC</name>
<dbReference type="Proteomes" id="UP000091820">
    <property type="component" value="Unassembled WGS sequence"/>
</dbReference>
<sequence>MTEDLREALEKSNISHKKILKHLKIISFTVGAEIRRETKFWNPIKILNIALIVNGFICMIGDYNFIHNNLNESIDVYADSLLLSLQVIISNVKLIYLMFIQHKFYKVIKMAENSEILLNLKVFELNINGKRKLTQKIKGILKESWRDIHIQLSCFIYSCFAIISWYLLVALAQNIHDLYKHPEDFTLTTTHPVKFPLWLDRGPKFIIHPLQYINTAVVNYVSGFVAVAYDGVYVVVVVHCAALVRILRLLVDHSSSYEVPRAKKVQYLLHCIEFYQKIFEFYSYIDGLFRTVNLVQYCINATILCMIMFQANMGLEVGVSLVVKMSLYLLAVCCQNVMYCYNGEKLITQSSLLPNAWYNSCWYSESAEVKFLIRMMILRTNRALYMNISGFSTMSLTTMLATSLC</sequence>
<comment type="caution">
    <text evidence="10">Lacks conserved residue(s) required for the propagation of feature annotation.</text>
</comment>
<feature type="transmembrane region" description="Helical" evidence="10">
    <location>
        <begin position="384"/>
        <end position="404"/>
    </location>
</feature>
<evidence type="ECO:0000313" key="12">
    <source>
        <dbReference type="Proteomes" id="UP000091820"/>
    </source>
</evidence>
<accession>A0A1A9WTC5</accession>
<protein>
    <recommendedName>
        <fullName evidence="10">Odorant receptor</fullName>
    </recommendedName>
</protein>
<keyword evidence="5 10" id="KW-0552">Olfaction</keyword>
<feature type="transmembrane region" description="Helical" evidence="10">
    <location>
        <begin position="46"/>
        <end position="66"/>
    </location>
</feature>
<keyword evidence="9 10" id="KW-0807">Transducer</keyword>
<feature type="transmembrane region" description="Helical" evidence="10">
    <location>
        <begin position="148"/>
        <end position="168"/>
    </location>
</feature>
<dbReference type="GO" id="GO:0004984">
    <property type="term" value="F:olfactory receptor activity"/>
    <property type="evidence" value="ECO:0007669"/>
    <property type="project" value="InterPro"/>
</dbReference>
<evidence type="ECO:0000256" key="4">
    <source>
        <dbReference type="ARBA" id="ARBA00022692"/>
    </source>
</evidence>
<evidence type="ECO:0000256" key="1">
    <source>
        <dbReference type="ARBA" id="ARBA00004651"/>
    </source>
</evidence>
<dbReference type="GO" id="GO:0005549">
    <property type="term" value="F:odorant binding"/>
    <property type="evidence" value="ECO:0007669"/>
    <property type="project" value="InterPro"/>
</dbReference>
<keyword evidence="6 10" id="KW-1133">Transmembrane helix</keyword>
<evidence type="ECO:0000256" key="2">
    <source>
        <dbReference type="ARBA" id="ARBA00022475"/>
    </source>
</evidence>
<proteinExistence type="inferred from homology"/>
<keyword evidence="2" id="KW-1003">Cell membrane</keyword>
<comment type="similarity">
    <text evidence="10">Belongs to the insect chemoreceptor superfamily. Heteromeric odorant receptor channel (TC 1.A.69) family.</text>
</comment>
<dbReference type="GO" id="GO:0007165">
    <property type="term" value="P:signal transduction"/>
    <property type="evidence" value="ECO:0007669"/>
    <property type="project" value="UniProtKB-KW"/>
</dbReference>
<keyword evidence="7 10" id="KW-0472">Membrane</keyword>
<evidence type="ECO:0000256" key="9">
    <source>
        <dbReference type="ARBA" id="ARBA00023224"/>
    </source>
</evidence>
<feature type="transmembrane region" description="Helical" evidence="10">
    <location>
        <begin position="81"/>
        <end position="100"/>
    </location>
</feature>
<dbReference type="PANTHER" id="PTHR21137:SF35">
    <property type="entry name" value="ODORANT RECEPTOR 19A-RELATED"/>
    <property type="match status" value="1"/>
</dbReference>
<evidence type="ECO:0000313" key="11">
    <source>
        <dbReference type="EnsemblMetazoa" id="GBRI031244-PA"/>
    </source>
</evidence>
<dbReference type="EnsemblMetazoa" id="GBRI031244-RA">
    <property type="protein sequence ID" value="GBRI031244-PA"/>
    <property type="gene ID" value="GBRI031244"/>
</dbReference>
<evidence type="ECO:0000256" key="6">
    <source>
        <dbReference type="ARBA" id="ARBA00022989"/>
    </source>
</evidence>
<reference evidence="11" key="2">
    <citation type="submission" date="2020-05" db="UniProtKB">
        <authorList>
            <consortium name="EnsemblMetazoa"/>
        </authorList>
    </citation>
    <scope>IDENTIFICATION</scope>
    <source>
        <strain evidence="11">IAEA</strain>
    </source>
</reference>
<organism evidence="11 12">
    <name type="scientific">Glossina brevipalpis</name>
    <dbReference type="NCBI Taxonomy" id="37001"/>
    <lineage>
        <taxon>Eukaryota</taxon>
        <taxon>Metazoa</taxon>
        <taxon>Ecdysozoa</taxon>
        <taxon>Arthropoda</taxon>
        <taxon>Hexapoda</taxon>
        <taxon>Insecta</taxon>
        <taxon>Pterygota</taxon>
        <taxon>Neoptera</taxon>
        <taxon>Endopterygota</taxon>
        <taxon>Diptera</taxon>
        <taxon>Brachycera</taxon>
        <taxon>Muscomorpha</taxon>
        <taxon>Hippoboscoidea</taxon>
        <taxon>Glossinidae</taxon>
        <taxon>Glossina</taxon>
    </lineage>
</organism>
<keyword evidence="8 10" id="KW-0675">Receptor</keyword>